<sequence>MALEGITRHPNLWFEDGNVILIAEDIGFRVYRGVLARQSEVFRDTFQIPQPAAVENDLQDCAIVRLSDDSAEEIAIVLNILYNGGHSFYRTTVQISFDTAAAALRLGSKYRFEEMRREALRRISACYAEDLTKVHIHAEDSSDDSSKCPILWGKEDCIAVFHLARQLSLGGLIPAALYRCANDVSIDQLFQAVASHSRLYILSLQELRDCVQSRADLISENIQRYRMALEMKPDVPCALANSSWWQTSNISCPQAMKNVVASAYRKGRFDGALALSPMDGSQEANTKCHSYCAPCEEYFNTTYTQQRKAIWSRLCNKYRDAHETEQANL</sequence>
<reference evidence="1" key="1">
    <citation type="journal article" date="2021" name="Environ. Microbiol.">
        <title>Gene family expansions and transcriptome signatures uncover fungal adaptations to wood decay.</title>
        <authorList>
            <person name="Hage H."/>
            <person name="Miyauchi S."/>
            <person name="Viragh M."/>
            <person name="Drula E."/>
            <person name="Min B."/>
            <person name="Chaduli D."/>
            <person name="Navarro D."/>
            <person name="Favel A."/>
            <person name="Norest M."/>
            <person name="Lesage-Meessen L."/>
            <person name="Balint B."/>
            <person name="Merenyi Z."/>
            <person name="de Eugenio L."/>
            <person name="Morin E."/>
            <person name="Martinez A.T."/>
            <person name="Baldrian P."/>
            <person name="Stursova M."/>
            <person name="Martinez M.J."/>
            <person name="Novotny C."/>
            <person name="Magnuson J.K."/>
            <person name="Spatafora J.W."/>
            <person name="Maurice S."/>
            <person name="Pangilinan J."/>
            <person name="Andreopoulos W."/>
            <person name="LaButti K."/>
            <person name="Hundley H."/>
            <person name="Na H."/>
            <person name="Kuo A."/>
            <person name="Barry K."/>
            <person name="Lipzen A."/>
            <person name="Henrissat B."/>
            <person name="Riley R."/>
            <person name="Ahrendt S."/>
            <person name="Nagy L.G."/>
            <person name="Grigoriev I.V."/>
            <person name="Martin F."/>
            <person name="Rosso M.N."/>
        </authorList>
    </citation>
    <scope>NUCLEOTIDE SEQUENCE</scope>
    <source>
        <strain evidence="1">CBS 384.51</strain>
    </source>
</reference>
<gene>
    <name evidence="1" type="ORF">BDY19DRAFT_933534</name>
</gene>
<dbReference type="EMBL" id="MU274906">
    <property type="protein sequence ID" value="KAI0091069.1"/>
    <property type="molecule type" value="Genomic_DNA"/>
</dbReference>
<evidence type="ECO:0000313" key="2">
    <source>
        <dbReference type="Proteomes" id="UP001055072"/>
    </source>
</evidence>
<dbReference type="Proteomes" id="UP001055072">
    <property type="component" value="Unassembled WGS sequence"/>
</dbReference>
<organism evidence="1 2">
    <name type="scientific">Irpex rosettiformis</name>
    <dbReference type="NCBI Taxonomy" id="378272"/>
    <lineage>
        <taxon>Eukaryota</taxon>
        <taxon>Fungi</taxon>
        <taxon>Dikarya</taxon>
        <taxon>Basidiomycota</taxon>
        <taxon>Agaricomycotina</taxon>
        <taxon>Agaricomycetes</taxon>
        <taxon>Polyporales</taxon>
        <taxon>Irpicaceae</taxon>
        <taxon>Irpex</taxon>
    </lineage>
</organism>
<name>A0ACB8U9Z2_9APHY</name>
<evidence type="ECO:0000313" key="1">
    <source>
        <dbReference type="EMBL" id="KAI0091069.1"/>
    </source>
</evidence>
<proteinExistence type="predicted"/>
<accession>A0ACB8U9Z2</accession>
<protein>
    <submittedName>
        <fullName evidence="1">Uncharacterized protein</fullName>
    </submittedName>
</protein>
<comment type="caution">
    <text evidence="1">The sequence shown here is derived from an EMBL/GenBank/DDBJ whole genome shotgun (WGS) entry which is preliminary data.</text>
</comment>
<keyword evidence="2" id="KW-1185">Reference proteome</keyword>